<proteinExistence type="predicted"/>
<evidence type="ECO:0000313" key="1">
    <source>
        <dbReference type="EMBL" id="GBP32529.1"/>
    </source>
</evidence>
<dbReference type="AlphaFoldDB" id="A0A4C1V1Y5"/>
<organism evidence="1 2">
    <name type="scientific">Eumeta variegata</name>
    <name type="common">Bagworm moth</name>
    <name type="synonym">Eumeta japonica</name>
    <dbReference type="NCBI Taxonomy" id="151549"/>
    <lineage>
        <taxon>Eukaryota</taxon>
        <taxon>Metazoa</taxon>
        <taxon>Ecdysozoa</taxon>
        <taxon>Arthropoda</taxon>
        <taxon>Hexapoda</taxon>
        <taxon>Insecta</taxon>
        <taxon>Pterygota</taxon>
        <taxon>Neoptera</taxon>
        <taxon>Endopterygota</taxon>
        <taxon>Lepidoptera</taxon>
        <taxon>Glossata</taxon>
        <taxon>Ditrysia</taxon>
        <taxon>Tineoidea</taxon>
        <taxon>Psychidae</taxon>
        <taxon>Oiketicinae</taxon>
        <taxon>Eumeta</taxon>
    </lineage>
</organism>
<sequence>MRRAREIFRGNANRYERREPSLMPVTVRRARRGPSRNDVPARPVGFDVFVESGRQHSDADGATALWVLSDQHLGIDFAKIFQFELKIWDAGSADTLRFDDPIRS</sequence>
<evidence type="ECO:0000313" key="2">
    <source>
        <dbReference type="Proteomes" id="UP000299102"/>
    </source>
</evidence>
<name>A0A4C1V1Y5_EUMVA</name>
<comment type="caution">
    <text evidence="1">The sequence shown here is derived from an EMBL/GenBank/DDBJ whole genome shotgun (WGS) entry which is preliminary data.</text>
</comment>
<accession>A0A4C1V1Y5</accession>
<dbReference type="Proteomes" id="UP000299102">
    <property type="component" value="Unassembled WGS sequence"/>
</dbReference>
<dbReference type="EMBL" id="BGZK01000261">
    <property type="protein sequence ID" value="GBP32529.1"/>
    <property type="molecule type" value="Genomic_DNA"/>
</dbReference>
<reference evidence="1 2" key="1">
    <citation type="journal article" date="2019" name="Commun. Biol.">
        <title>The bagworm genome reveals a unique fibroin gene that provides high tensile strength.</title>
        <authorList>
            <person name="Kono N."/>
            <person name="Nakamura H."/>
            <person name="Ohtoshi R."/>
            <person name="Tomita M."/>
            <person name="Numata K."/>
            <person name="Arakawa K."/>
        </authorList>
    </citation>
    <scope>NUCLEOTIDE SEQUENCE [LARGE SCALE GENOMIC DNA]</scope>
</reference>
<gene>
    <name evidence="1" type="ORF">EVAR_23940_1</name>
</gene>
<protein>
    <submittedName>
        <fullName evidence="1">Uncharacterized protein</fullName>
    </submittedName>
</protein>
<keyword evidence="2" id="KW-1185">Reference proteome</keyword>